<dbReference type="AlphaFoldDB" id="A0A835XQD1"/>
<proteinExistence type="predicted"/>
<evidence type="ECO:0000313" key="2">
    <source>
        <dbReference type="Proteomes" id="UP000612055"/>
    </source>
</evidence>
<accession>A0A835XQD1</accession>
<reference evidence="1" key="1">
    <citation type="journal article" date="2020" name="bioRxiv">
        <title>Comparative genomics of Chlamydomonas.</title>
        <authorList>
            <person name="Craig R.J."/>
            <person name="Hasan A.R."/>
            <person name="Ness R.W."/>
            <person name="Keightley P.D."/>
        </authorList>
    </citation>
    <scope>NUCLEOTIDE SEQUENCE</scope>
    <source>
        <strain evidence="1">CCAP 11/70</strain>
    </source>
</reference>
<name>A0A835XQD1_9CHLO</name>
<protein>
    <submittedName>
        <fullName evidence="1">Uncharacterized protein</fullName>
    </submittedName>
</protein>
<sequence>MSTSRGLRTVATTKPAKPYVPGPGVHVPIYPCAGKIILGPNPNGVISPADSPLPRCASTLSVETSSSSSSSSATSSSASSGAAAPPLFIRFPSTIEPCALVFPPTAKGQRGRKIKAARKVTTVRAVAEGGWASLDLAWASDRAAEALGTELLAFAAKQSRLFAFLASREAAEEISALVLAWELLTETAAGIVSGDLKPRNWVVPRGGRPLDIDCDGTHLLPLTPAQAAALRAVGDGGVSPLWPHRLAWHSHALRCEPVTTLTDCFAAPEMVGLCEAERLVAARAGGDAAATDRLLEAPRLEPALARLAAPGVLQSAAAAELRRLNGGWPAACIATVTWLWGAGTRESLAQIRAVLASRARAGGWGGLGAENEAMLGRLEALCGACCVLQPSARPSMAWVARQLVAACQST</sequence>
<keyword evidence="2" id="KW-1185">Reference proteome</keyword>
<dbReference type="EMBL" id="JAEHOE010000093">
    <property type="protein sequence ID" value="KAG2487710.1"/>
    <property type="molecule type" value="Genomic_DNA"/>
</dbReference>
<dbReference type="Proteomes" id="UP000612055">
    <property type="component" value="Unassembled WGS sequence"/>
</dbReference>
<evidence type="ECO:0000313" key="1">
    <source>
        <dbReference type="EMBL" id="KAG2487710.1"/>
    </source>
</evidence>
<organism evidence="1 2">
    <name type="scientific">Edaphochlamys debaryana</name>
    <dbReference type="NCBI Taxonomy" id="47281"/>
    <lineage>
        <taxon>Eukaryota</taxon>
        <taxon>Viridiplantae</taxon>
        <taxon>Chlorophyta</taxon>
        <taxon>core chlorophytes</taxon>
        <taxon>Chlorophyceae</taxon>
        <taxon>CS clade</taxon>
        <taxon>Chlamydomonadales</taxon>
        <taxon>Chlamydomonadales incertae sedis</taxon>
        <taxon>Edaphochlamys</taxon>
    </lineage>
</organism>
<gene>
    <name evidence="1" type="ORF">HYH03_013709</name>
</gene>
<comment type="caution">
    <text evidence="1">The sequence shown here is derived from an EMBL/GenBank/DDBJ whole genome shotgun (WGS) entry which is preliminary data.</text>
</comment>